<evidence type="ECO:0000313" key="1">
    <source>
        <dbReference type="EMBL" id="SFN92285.1"/>
    </source>
</evidence>
<dbReference type="InterPro" id="IPR009711">
    <property type="entry name" value="UPF0473"/>
</dbReference>
<protein>
    <recommendedName>
        <fullName evidence="3">DUF1292 domain-containing protein</fullName>
    </recommendedName>
</protein>
<proteinExistence type="predicted"/>
<dbReference type="OrthoDB" id="1934714at2"/>
<reference evidence="1 2" key="1">
    <citation type="submission" date="2016-10" db="EMBL/GenBank/DDBJ databases">
        <authorList>
            <person name="de Groot N.N."/>
        </authorList>
    </citation>
    <scope>NUCLEOTIDE SEQUENCE [LARGE SCALE GENOMIC DNA]</scope>
    <source>
        <strain evidence="1 2">DSM 1283</strain>
    </source>
</reference>
<dbReference type="RefSeq" id="WP_091684501.1">
    <property type="nucleotide sequence ID" value="NZ_BAABFM010000079.1"/>
</dbReference>
<organism evidence="1 2">
    <name type="scientific">Anaerocolumna aminovalerica</name>
    <dbReference type="NCBI Taxonomy" id="1527"/>
    <lineage>
        <taxon>Bacteria</taxon>
        <taxon>Bacillati</taxon>
        <taxon>Bacillota</taxon>
        <taxon>Clostridia</taxon>
        <taxon>Lachnospirales</taxon>
        <taxon>Lachnospiraceae</taxon>
        <taxon>Anaerocolumna</taxon>
    </lineage>
</organism>
<dbReference type="Pfam" id="PF06949">
    <property type="entry name" value="DUF1292"/>
    <property type="match status" value="1"/>
</dbReference>
<dbReference type="AlphaFoldDB" id="A0A1I5CZ64"/>
<dbReference type="STRING" id="1527.SAMN04489757_104136"/>
<sequence length="89" mass="10088">MDNKVVFTTDNNETVEFHVLEQTKLNGKTYLLVTDADDNDEVGNAYILKDLSADTDESAVYDVVEDEKELEAIAKIFEELLDDVQIETE</sequence>
<dbReference type="EMBL" id="FOWD01000004">
    <property type="protein sequence ID" value="SFN92285.1"/>
    <property type="molecule type" value="Genomic_DNA"/>
</dbReference>
<keyword evidence="2" id="KW-1185">Reference proteome</keyword>
<evidence type="ECO:0008006" key="3">
    <source>
        <dbReference type="Google" id="ProtNLM"/>
    </source>
</evidence>
<name>A0A1I5CZ64_9FIRM</name>
<gene>
    <name evidence="1" type="ORF">SAMN04489757_104136</name>
</gene>
<evidence type="ECO:0000313" key="2">
    <source>
        <dbReference type="Proteomes" id="UP000198806"/>
    </source>
</evidence>
<accession>A0A1I5CZ64</accession>
<dbReference type="Proteomes" id="UP000198806">
    <property type="component" value="Unassembled WGS sequence"/>
</dbReference>